<evidence type="ECO:0000256" key="6">
    <source>
        <dbReference type="HAMAP-Rule" id="MF_00362"/>
    </source>
</evidence>
<comment type="similarity">
    <text evidence="2 6">Belongs to the universal ribosomal protein uL10 family.</text>
</comment>
<evidence type="ECO:0000256" key="4">
    <source>
        <dbReference type="ARBA" id="ARBA00023274"/>
    </source>
</evidence>
<evidence type="ECO:0000256" key="5">
    <source>
        <dbReference type="ARBA" id="ARBA00035202"/>
    </source>
</evidence>
<reference evidence="8" key="1">
    <citation type="submission" date="2015-02" db="EMBL/GenBank/DDBJ databases">
        <title>Description and complete genome sequence of the first cultured representative of the subdivision 5 of the Verrucomicrobia phylum.</title>
        <authorList>
            <person name="Spring S."/>
            <person name="Bunk B."/>
            <person name="Sproer C."/>
            <person name="Klenk H.-P."/>
        </authorList>
    </citation>
    <scope>NUCLEOTIDE SEQUENCE [LARGE SCALE GENOMIC DNA]</scope>
    <source>
        <strain evidence="8">L21-Fru-AB</strain>
    </source>
</reference>
<comment type="subunit">
    <text evidence="6">Part of the ribosomal stalk of the 50S ribosomal subunit. The N-terminus interacts with L11 and the large rRNA to form the base of the stalk. The C-terminus forms an elongated spine to which L12 dimers bind in a sequential fashion forming a multimeric L10(L12)X complex.</text>
</comment>
<name>A0A0G3EJJ4_9BACT</name>
<dbReference type="GO" id="GO:0006412">
    <property type="term" value="P:translation"/>
    <property type="evidence" value="ECO:0007669"/>
    <property type="project" value="UniProtKB-UniRule"/>
</dbReference>
<evidence type="ECO:0000313" key="7">
    <source>
        <dbReference type="EMBL" id="AKJ64965.1"/>
    </source>
</evidence>
<keyword evidence="6" id="KW-0694">RNA-binding</keyword>
<dbReference type="AlphaFoldDB" id="A0A0G3EJJ4"/>
<gene>
    <name evidence="6 7" type="primary">rplJ</name>
    <name evidence="7" type="ORF">L21SP4_01723</name>
</gene>
<dbReference type="OrthoDB" id="9808307at2"/>
<dbReference type="GO" id="GO:0005840">
    <property type="term" value="C:ribosome"/>
    <property type="evidence" value="ECO:0007669"/>
    <property type="project" value="UniProtKB-KW"/>
</dbReference>
<evidence type="ECO:0000256" key="1">
    <source>
        <dbReference type="ARBA" id="ARBA00002633"/>
    </source>
</evidence>
<keyword evidence="4 6" id="KW-0687">Ribonucleoprotein</keyword>
<dbReference type="InterPro" id="IPR043141">
    <property type="entry name" value="Ribosomal_uL10-like_sf"/>
</dbReference>
<evidence type="ECO:0000256" key="3">
    <source>
        <dbReference type="ARBA" id="ARBA00022980"/>
    </source>
</evidence>
<dbReference type="InterPro" id="IPR022973">
    <property type="entry name" value="Ribosomal_uL10_bac"/>
</dbReference>
<dbReference type="Pfam" id="PF00466">
    <property type="entry name" value="Ribosomal_L10"/>
    <property type="match status" value="1"/>
</dbReference>
<dbReference type="PANTHER" id="PTHR11560">
    <property type="entry name" value="39S RIBOSOMAL PROTEIN L10, MITOCHONDRIAL"/>
    <property type="match status" value="1"/>
</dbReference>
<dbReference type="InterPro" id="IPR001790">
    <property type="entry name" value="Ribosomal_uL10"/>
</dbReference>
<dbReference type="Proteomes" id="UP000035268">
    <property type="component" value="Chromosome"/>
</dbReference>
<dbReference type="STRING" id="1307763.L21SP4_01723"/>
<sequence>MSEREREIRPEKKAMAGEVGEEVAGSLFVILTDCKGMDMPRTTQLRQQLREADAGCRVVKNRLLRYSGEWGGERLRDEWLQGPTALVYGSGDVVEVARILKKFAKEHERPDVKGGLLRGAPVSSDDVKMLADLPPKQVLQGKLVGTLAAPMTQLAGVMHQKVSSLLYVLKAVEDKKKQAGGEE</sequence>
<proteinExistence type="inferred from homology"/>
<keyword evidence="3 6" id="KW-0689">Ribosomal protein</keyword>
<organism evidence="7 8">
    <name type="scientific">Kiritimatiella glycovorans</name>
    <dbReference type="NCBI Taxonomy" id="1307763"/>
    <lineage>
        <taxon>Bacteria</taxon>
        <taxon>Pseudomonadati</taxon>
        <taxon>Kiritimatiellota</taxon>
        <taxon>Kiritimatiellia</taxon>
        <taxon>Kiritimatiellales</taxon>
        <taxon>Kiritimatiellaceae</taxon>
        <taxon>Kiritimatiella</taxon>
    </lineage>
</organism>
<dbReference type="Gene3D" id="3.30.70.1730">
    <property type="match status" value="1"/>
</dbReference>
<dbReference type="GO" id="GO:1990904">
    <property type="term" value="C:ribonucleoprotein complex"/>
    <property type="evidence" value="ECO:0007669"/>
    <property type="project" value="UniProtKB-KW"/>
</dbReference>
<comment type="function">
    <text evidence="1 6">Forms part of the ribosomal stalk, playing a central role in the interaction of the ribosome with GTP-bound translation factors.</text>
</comment>
<dbReference type="InterPro" id="IPR047865">
    <property type="entry name" value="Ribosomal_uL10_bac_type"/>
</dbReference>
<keyword evidence="6" id="KW-0699">rRNA-binding</keyword>
<evidence type="ECO:0000256" key="2">
    <source>
        <dbReference type="ARBA" id="ARBA00008889"/>
    </source>
</evidence>
<keyword evidence="8" id="KW-1185">Reference proteome</keyword>
<reference evidence="7 8" key="2">
    <citation type="journal article" date="2016" name="ISME J.">
        <title>Characterization of the first cultured representative of Verrucomicrobia subdivision 5 indicates the proposal of a novel phylum.</title>
        <authorList>
            <person name="Spring S."/>
            <person name="Bunk B."/>
            <person name="Sproer C."/>
            <person name="Schumann P."/>
            <person name="Rohde M."/>
            <person name="Tindall B.J."/>
            <person name="Klenk H.P."/>
        </authorList>
    </citation>
    <scope>NUCLEOTIDE SEQUENCE [LARGE SCALE GENOMIC DNA]</scope>
    <source>
        <strain evidence="7 8">L21-Fru-AB</strain>
    </source>
</reference>
<dbReference type="EMBL" id="CP010904">
    <property type="protein sequence ID" value="AKJ64965.1"/>
    <property type="molecule type" value="Genomic_DNA"/>
</dbReference>
<dbReference type="RefSeq" id="WP_052882242.1">
    <property type="nucleotide sequence ID" value="NZ_CP010904.1"/>
</dbReference>
<dbReference type="GO" id="GO:0070180">
    <property type="term" value="F:large ribosomal subunit rRNA binding"/>
    <property type="evidence" value="ECO:0007669"/>
    <property type="project" value="UniProtKB-UniRule"/>
</dbReference>
<dbReference type="CDD" id="cd05797">
    <property type="entry name" value="Ribosomal_L10"/>
    <property type="match status" value="1"/>
</dbReference>
<dbReference type="NCBIfam" id="NF000955">
    <property type="entry name" value="PRK00099.1-1"/>
    <property type="match status" value="1"/>
</dbReference>
<protein>
    <recommendedName>
        <fullName evidence="5 6">Large ribosomal subunit protein uL10</fullName>
    </recommendedName>
</protein>
<accession>A0A0G3EJJ4</accession>
<dbReference type="Gene3D" id="6.10.250.290">
    <property type="match status" value="1"/>
</dbReference>
<dbReference type="HAMAP" id="MF_00362">
    <property type="entry name" value="Ribosomal_uL10"/>
    <property type="match status" value="1"/>
</dbReference>
<evidence type="ECO:0000313" key="8">
    <source>
        <dbReference type="Proteomes" id="UP000035268"/>
    </source>
</evidence>
<dbReference type="KEGG" id="vbl:L21SP4_01723"/>
<dbReference type="SUPFAM" id="SSF160369">
    <property type="entry name" value="Ribosomal protein L10-like"/>
    <property type="match status" value="1"/>
</dbReference>